<protein>
    <submittedName>
        <fullName evidence="2">4-oxalocrotonate tautomerase</fullName>
    </submittedName>
</protein>
<dbReference type="InterPro" id="IPR014347">
    <property type="entry name" value="Tautomerase/MIF_sf"/>
</dbReference>
<reference evidence="2 3" key="1">
    <citation type="submission" date="2019-03" db="EMBL/GenBank/DDBJ databases">
        <title>Draft genome sequences of novel Actinobacteria.</title>
        <authorList>
            <person name="Sahin N."/>
            <person name="Ay H."/>
            <person name="Saygin H."/>
        </authorList>
    </citation>
    <scope>NUCLEOTIDE SEQUENCE [LARGE SCALE GENOMIC DNA]</scope>
    <source>
        <strain evidence="2 3">6K102</strain>
    </source>
</reference>
<organism evidence="2 3">
    <name type="scientific">Nonomuraea mesophila</name>
    <dbReference type="NCBI Taxonomy" id="2530382"/>
    <lineage>
        <taxon>Bacteria</taxon>
        <taxon>Bacillati</taxon>
        <taxon>Actinomycetota</taxon>
        <taxon>Actinomycetes</taxon>
        <taxon>Streptosporangiales</taxon>
        <taxon>Streptosporangiaceae</taxon>
        <taxon>Nonomuraea</taxon>
    </lineage>
</organism>
<dbReference type="Proteomes" id="UP000295136">
    <property type="component" value="Unassembled WGS sequence"/>
</dbReference>
<dbReference type="InterPro" id="IPR028116">
    <property type="entry name" value="Cis-CaaD-like"/>
</dbReference>
<dbReference type="RefSeq" id="WP_132638464.1">
    <property type="nucleotide sequence ID" value="NZ_SMLD01000157.1"/>
</dbReference>
<dbReference type="AlphaFoldDB" id="A0A4R5EGY4"/>
<feature type="domain" description="Tautomerase cis-CaaD-like" evidence="1">
    <location>
        <begin position="1"/>
        <end position="136"/>
    </location>
</feature>
<dbReference type="Gene3D" id="3.30.429.10">
    <property type="entry name" value="Macrophage Migration Inhibitory Factor"/>
    <property type="match status" value="1"/>
</dbReference>
<dbReference type="SUPFAM" id="SSF55331">
    <property type="entry name" value="Tautomerase/MIF"/>
    <property type="match status" value="1"/>
</dbReference>
<gene>
    <name evidence="2" type="ORF">E1295_38120</name>
</gene>
<accession>A0A4R5EGY4</accession>
<evidence type="ECO:0000313" key="2">
    <source>
        <dbReference type="EMBL" id="TDE33537.1"/>
    </source>
</evidence>
<name>A0A4R5EGY4_9ACTN</name>
<comment type="caution">
    <text evidence="2">The sequence shown here is derived from an EMBL/GenBank/DDBJ whole genome shotgun (WGS) entry which is preliminary data.</text>
</comment>
<evidence type="ECO:0000313" key="3">
    <source>
        <dbReference type="Proteomes" id="UP000295136"/>
    </source>
</evidence>
<sequence>MPLWHVHHPAGAYTERQKRAFAEEATDFYARFGLPRFYVVTLFHEIPRSSFFVGGRPADDTVRVVIEHIARHAEDPGLRERMSEALGRLIARHTLDLGLHCEYHIDETPRDLWMIDGLRPPPTDSDAEALWARENRPVPYDLPAT</sequence>
<evidence type="ECO:0000259" key="1">
    <source>
        <dbReference type="Pfam" id="PF14832"/>
    </source>
</evidence>
<dbReference type="EMBL" id="SMLD01000157">
    <property type="protein sequence ID" value="TDE33537.1"/>
    <property type="molecule type" value="Genomic_DNA"/>
</dbReference>
<dbReference type="Pfam" id="PF14832">
    <property type="entry name" value="Tautomerase_3"/>
    <property type="match status" value="1"/>
</dbReference>
<keyword evidence="3" id="KW-1185">Reference proteome</keyword>
<proteinExistence type="predicted"/>